<dbReference type="Pfam" id="PF00324">
    <property type="entry name" value="AA_permease"/>
    <property type="match status" value="1"/>
</dbReference>
<evidence type="ECO:0000259" key="9">
    <source>
        <dbReference type="Pfam" id="PF00324"/>
    </source>
</evidence>
<organism evidence="11 12">
    <name type="scientific">Aspergillus awamori</name>
    <name type="common">Black koji mold</name>
    <dbReference type="NCBI Taxonomy" id="105351"/>
    <lineage>
        <taxon>Eukaryota</taxon>
        <taxon>Fungi</taxon>
        <taxon>Dikarya</taxon>
        <taxon>Ascomycota</taxon>
        <taxon>Pezizomycotina</taxon>
        <taxon>Eurotiomycetes</taxon>
        <taxon>Eurotiomycetidae</taxon>
        <taxon>Eurotiales</taxon>
        <taxon>Aspergillaceae</taxon>
        <taxon>Aspergillus</taxon>
    </lineage>
</organism>
<dbReference type="STRING" id="105351.A0A401L353"/>
<dbReference type="GO" id="GO:0015171">
    <property type="term" value="F:amino acid transmembrane transporter activity"/>
    <property type="evidence" value="ECO:0007669"/>
    <property type="project" value="TreeGrafter"/>
</dbReference>
<evidence type="ECO:0000313" key="12">
    <source>
        <dbReference type="Proteomes" id="UP000286921"/>
    </source>
</evidence>
<feature type="transmembrane region" description="Helical" evidence="8">
    <location>
        <begin position="842"/>
        <end position="864"/>
    </location>
</feature>
<evidence type="ECO:0000256" key="5">
    <source>
        <dbReference type="ARBA" id="ARBA00022989"/>
    </source>
</evidence>
<evidence type="ECO:0000256" key="7">
    <source>
        <dbReference type="ARBA" id="ARBA00023136"/>
    </source>
</evidence>
<dbReference type="EMBL" id="BDHI01000028">
    <property type="protein sequence ID" value="GCB25932.1"/>
    <property type="molecule type" value="Genomic_DNA"/>
</dbReference>
<dbReference type="PANTHER" id="PTHR43341:SF9">
    <property type="entry name" value="DICARBOXYLIC AMINO ACID PERMEASE"/>
    <property type="match status" value="1"/>
</dbReference>
<feature type="transmembrane region" description="Helical" evidence="8">
    <location>
        <begin position="746"/>
        <end position="766"/>
    </location>
</feature>
<dbReference type="Gene3D" id="1.20.1740.10">
    <property type="entry name" value="Amino acid/polyamine transporter I"/>
    <property type="match status" value="1"/>
</dbReference>
<feature type="transmembrane region" description="Helical" evidence="8">
    <location>
        <begin position="919"/>
        <end position="939"/>
    </location>
</feature>
<feature type="transmembrane region" description="Helical" evidence="8">
    <location>
        <begin position="876"/>
        <end position="898"/>
    </location>
</feature>
<evidence type="ECO:0000313" key="11">
    <source>
        <dbReference type="EMBL" id="GCB25932.1"/>
    </source>
</evidence>
<proteinExistence type="predicted"/>
<feature type="transmembrane region" description="Helical" evidence="8">
    <location>
        <begin position="716"/>
        <end position="734"/>
    </location>
</feature>
<dbReference type="AlphaFoldDB" id="A0A401L353"/>
<feature type="transmembrane region" description="Helical" evidence="8">
    <location>
        <begin position="608"/>
        <end position="630"/>
    </location>
</feature>
<name>A0A401L353_ASPAW</name>
<keyword evidence="6" id="KW-0560">Oxidoreductase</keyword>
<gene>
    <name evidence="11" type="ORF">AAWM_08817</name>
</gene>
<feature type="transmembrane region" description="Helical" evidence="8">
    <location>
        <begin position="951"/>
        <end position="974"/>
    </location>
</feature>
<comment type="subcellular location">
    <subcellularLocation>
        <location evidence="1">Membrane</location>
        <topology evidence="1">Multi-pass membrane protein</topology>
    </subcellularLocation>
</comment>
<reference evidence="11 12" key="1">
    <citation type="submission" date="2016-09" db="EMBL/GenBank/DDBJ databases">
        <title>Aspergillus awamori IFM 58123T.</title>
        <authorList>
            <person name="Kusuya Y."/>
            <person name="Shimizu M."/>
            <person name="Takahashi H."/>
            <person name="Yaguchi T."/>
        </authorList>
    </citation>
    <scope>NUCLEOTIDE SEQUENCE [LARGE SCALE GENOMIC DNA]</scope>
    <source>
        <strain evidence="11 12">IFM 58123</strain>
    </source>
</reference>
<evidence type="ECO:0000259" key="10">
    <source>
        <dbReference type="Pfam" id="PF01619"/>
    </source>
</evidence>
<feature type="transmembrane region" description="Helical" evidence="8">
    <location>
        <begin position="689"/>
        <end position="710"/>
    </location>
</feature>
<comment type="caution">
    <text evidence="11">The sequence shown here is derived from an EMBL/GenBank/DDBJ whole genome shotgun (WGS) entry which is preliminary data.</text>
</comment>
<keyword evidence="12" id="KW-1185">Reference proteome</keyword>
<feature type="transmembrane region" description="Helical" evidence="8">
    <location>
        <begin position="994"/>
        <end position="1015"/>
    </location>
</feature>
<dbReference type="InterPro" id="IPR004841">
    <property type="entry name" value="AA-permease/SLC12A_dom"/>
</dbReference>
<dbReference type="InterPro" id="IPR029041">
    <property type="entry name" value="FAD-linked_oxidoreductase-like"/>
</dbReference>
<feature type="domain" description="Proline dehydrogenase" evidence="10">
    <location>
        <begin position="129"/>
        <end position="523"/>
    </location>
</feature>
<evidence type="ECO:0000256" key="6">
    <source>
        <dbReference type="ARBA" id="ARBA00023002"/>
    </source>
</evidence>
<evidence type="ECO:0000256" key="8">
    <source>
        <dbReference type="SAM" id="Phobius"/>
    </source>
</evidence>
<evidence type="ECO:0000256" key="4">
    <source>
        <dbReference type="ARBA" id="ARBA00022970"/>
    </source>
</evidence>
<evidence type="ECO:0000256" key="3">
    <source>
        <dbReference type="ARBA" id="ARBA00022692"/>
    </source>
</evidence>
<evidence type="ECO:0000256" key="2">
    <source>
        <dbReference type="ARBA" id="ARBA00022448"/>
    </source>
</evidence>
<dbReference type="Proteomes" id="UP000286921">
    <property type="component" value="Unassembled WGS sequence"/>
</dbReference>
<dbReference type="Pfam" id="PF01619">
    <property type="entry name" value="Pro_dh"/>
    <property type="match status" value="1"/>
</dbReference>
<dbReference type="Gene3D" id="3.20.20.220">
    <property type="match status" value="1"/>
</dbReference>
<feature type="transmembrane region" description="Helical" evidence="8">
    <location>
        <begin position="1027"/>
        <end position="1044"/>
    </location>
</feature>
<keyword evidence="7 8" id="KW-0472">Membrane</keyword>
<feature type="domain" description="Amino acid permease/ SLC12A" evidence="9">
    <location>
        <begin position="607"/>
        <end position="1053"/>
    </location>
</feature>
<protein>
    <submittedName>
        <fullName evidence="11">Uncharacterized amino-acid permease C777.04</fullName>
    </submittedName>
</protein>
<keyword evidence="3 8" id="KW-0812">Transmembrane</keyword>
<accession>A0A401L353</accession>
<dbReference type="InterPro" id="IPR002872">
    <property type="entry name" value="Proline_DH_dom"/>
</dbReference>
<keyword evidence="2" id="KW-0813">Transport</keyword>
<dbReference type="SUPFAM" id="SSF51730">
    <property type="entry name" value="FAD-linked oxidoreductase"/>
    <property type="match status" value="1"/>
</dbReference>
<feature type="transmembrane region" description="Helical" evidence="8">
    <location>
        <begin position="636"/>
        <end position="656"/>
    </location>
</feature>
<dbReference type="GO" id="GO:0016491">
    <property type="term" value="F:oxidoreductase activity"/>
    <property type="evidence" value="ECO:0007669"/>
    <property type="project" value="UniProtKB-KW"/>
</dbReference>
<dbReference type="FunFam" id="1.20.1740.10:FF:000006">
    <property type="entry name" value="General amino acid permease"/>
    <property type="match status" value="1"/>
</dbReference>
<dbReference type="InterPro" id="IPR050524">
    <property type="entry name" value="APC_YAT"/>
</dbReference>
<keyword evidence="4" id="KW-0029">Amino-acid transport</keyword>
<keyword evidence="5 8" id="KW-1133">Transmembrane helix</keyword>
<dbReference type="GO" id="GO:0016020">
    <property type="term" value="C:membrane"/>
    <property type="evidence" value="ECO:0007669"/>
    <property type="project" value="UniProtKB-SubCell"/>
</dbReference>
<sequence>MSTKSKASDVWKNTVLKWRSVSPKKQKIAYVAGSTTIAVLGLLLGGRNTVHEPADAHDVEALSSIPFSKLFTGWMAFTFCSSPTWVDMSETLYNILSKIPIVSSVTHFFVMNIFFSQFLGGETTDDCIPKIQDLRKGHIGTLLGYNIEAELDGTSKNPELIRAQVERVMESIDAQGQLGRNFYPDTSATGGDNRSWVRIKVTGLLPQPIALLHGSDAILTARESKGLDIDVPYPGLPHDGDWEAALNGKQVTPADRQQLLELYATLDRIMAKAREQNVRVVIDAEQTWYQPIIDSLTDELMQKYNTLDGPAICVASFQAYLRRYPQLLDQQVLRAQEKGYKLLFKQVRGAYIKTEGERWAKEGRKGPGPVWGSKAETDASFNYGIAKTLATVSSQIQETGHSQIGAVFATHNSTSVDLGIRLLEEHGLAKRRSSDGRLIVSNEAAGSISFGQIYGSAYCSVSLHEDNPRANPILGMKDDLTNKIAGSIATIDGFPLVIKSMGYGDLKECLPFLARRATENKAILEGRGGASAERIRLGLVPFPLLDVDTTIRSAHFDSYRMPAEEDKITTPNNGLTTVQFSAEEALKRGTIEERPPAELKRGFKNRHVNMFAIAGSIGTGLIIGSGQALASGGPGSILVAYLIMGTCVYTIMTAFAEMAIFAPMNKGFSGYATRFVDPALGFATGWNYFFKYSVLLANNLTATGLVIRYWREDINVGVWIAVFGVLVVALNFLPVKKFGETEFVMAIVKIIVLVGLILCCFILSLGGSPSGERIGFRYWKDPGAFAPYLAKGNLGRLLGFWSCLVQGAFMFMGCEVVGITYGEAKNPRRAIPRAVQQTIWRIAVFYIGGVIVLGMTVPASPFVVALKLAGVETLPALVNACFLMFTMSFANSDIYIASRTLYGLARDKQAPALFMRTNRWGVPVYAVSAASLFCCLAFLNVSSSSSKVFSYFVSLSTVLGLINWLNIVITYYCFQKGIQAQGITRAGLPWKGPLQPYGACITFAITVIVIIFNGYAAFIGGFKLDKFVTSYLGIVLYVFNIVFFKTWRRTKRVRAEEMDLVSGRRMYDQDADAEDVPKAVTQRLKSALWGQ</sequence>
<evidence type="ECO:0000256" key="1">
    <source>
        <dbReference type="ARBA" id="ARBA00004141"/>
    </source>
</evidence>
<dbReference type="PANTHER" id="PTHR43341">
    <property type="entry name" value="AMINO ACID PERMEASE"/>
    <property type="match status" value="1"/>
</dbReference>